<sequence>MWKRDVEWVAEAAQRIGCHGLGDWLPGFADWAEFTPAACPPPEPSHALAHYASLSRGLRMLLRGAFATQAVDPEHWVLHQLEIDAASLPLPFGLDAGRETPQAARAKLSADTAFGRSVDLRAGRRRIVHFLADGRVVGVDFKAPMVGIESVLLQRVVAMPDFRTMKEEAS</sequence>
<dbReference type="AlphaFoldDB" id="A0AA91DHI1"/>
<comment type="caution">
    <text evidence="1">The sequence shown here is derived from an EMBL/GenBank/DDBJ whole genome shotgun (WGS) entry which is preliminary data.</text>
</comment>
<accession>A0AA91DHI1</accession>
<evidence type="ECO:0000313" key="2">
    <source>
        <dbReference type="Proteomes" id="UP000077852"/>
    </source>
</evidence>
<dbReference type="EMBL" id="LVHG01000095">
    <property type="protein sequence ID" value="OAK57013.1"/>
    <property type="molecule type" value="Genomic_DNA"/>
</dbReference>
<name>A0AA91DHI1_VARPD</name>
<organism evidence="1 2">
    <name type="scientific">Variovorax paradoxus</name>
    <dbReference type="NCBI Taxonomy" id="34073"/>
    <lineage>
        <taxon>Bacteria</taxon>
        <taxon>Pseudomonadati</taxon>
        <taxon>Pseudomonadota</taxon>
        <taxon>Betaproteobacteria</taxon>
        <taxon>Burkholderiales</taxon>
        <taxon>Comamonadaceae</taxon>
        <taxon>Variovorax</taxon>
    </lineage>
</organism>
<reference evidence="1 2" key="1">
    <citation type="submission" date="2016-03" db="EMBL/GenBank/DDBJ databases">
        <title>Genome sequence of Variovorax paradoxus KB5.</title>
        <authorList>
            <person name="Jeong H."/>
            <person name="Hong C.E."/>
            <person name="Jo S.H."/>
            <person name="Park J.M."/>
        </authorList>
    </citation>
    <scope>NUCLEOTIDE SEQUENCE [LARGE SCALE GENOMIC DNA]</scope>
    <source>
        <strain evidence="1 2">KB5</strain>
    </source>
</reference>
<protein>
    <submittedName>
        <fullName evidence="1">Uncharacterized protein</fullName>
    </submittedName>
</protein>
<dbReference type="Proteomes" id="UP000077852">
    <property type="component" value="Unassembled WGS sequence"/>
</dbReference>
<proteinExistence type="predicted"/>
<gene>
    <name evidence="1" type="ORF">A3K87_03745</name>
</gene>
<evidence type="ECO:0000313" key="1">
    <source>
        <dbReference type="EMBL" id="OAK57013.1"/>
    </source>
</evidence>